<evidence type="ECO:0000313" key="2">
    <source>
        <dbReference type="Proteomes" id="UP000007800"/>
    </source>
</evidence>
<dbReference type="OMA" id="NHAYLLI"/>
<dbReference type="GeneID" id="9060542"/>
<organism evidence="2">
    <name type="scientific">Perkinsus marinus (strain ATCC 50983 / TXsc)</name>
    <dbReference type="NCBI Taxonomy" id="423536"/>
    <lineage>
        <taxon>Eukaryota</taxon>
        <taxon>Sar</taxon>
        <taxon>Alveolata</taxon>
        <taxon>Perkinsozoa</taxon>
        <taxon>Perkinsea</taxon>
        <taxon>Perkinsida</taxon>
        <taxon>Perkinsidae</taxon>
        <taxon>Perkinsus</taxon>
    </lineage>
</organism>
<accession>C5KIC0</accession>
<sequence>MVNPLADYYGINILTILLLSFTFFGCSHTSNNHAYLLISDKPWNLPLVERLLRELGKIFDDDDNTKIDYCADLNDKSIIAGMDSTGLANIRWGIGEDVMKCLNTLTITRHDALFTLHNLRYGVAEGYSFTSIAKDATKSEESNKCGFGIYDVKVDLVKFLDNKIYQFTDKLDKEVSSEEREAFLEDTIPSLKFHSEIMDEFNKLNDAHTLYISPYDMFIYTLPICFDTDLAEGGGGGNDRQVILLCNLHMEVMYMELLGHGTTEMASSGDEIIEIDDSNQRINQAFFVGDSIQIPLSYRSPPKKHSIDITFSNDYTPALKEDAHGGSGLTRRTYNALVNLNEKFDYIILRIYVNHNLNI</sequence>
<dbReference type="AlphaFoldDB" id="C5KIC0"/>
<proteinExistence type="predicted"/>
<dbReference type="Proteomes" id="UP000007800">
    <property type="component" value="Unassembled WGS sequence"/>
</dbReference>
<dbReference type="EMBL" id="GG673116">
    <property type="protein sequence ID" value="EER15783.1"/>
    <property type="molecule type" value="Genomic_DNA"/>
</dbReference>
<reference evidence="1 2" key="1">
    <citation type="submission" date="2008-07" db="EMBL/GenBank/DDBJ databases">
        <authorList>
            <person name="El-Sayed N."/>
            <person name="Caler E."/>
            <person name="Inman J."/>
            <person name="Amedeo P."/>
            <person name="Hass B."/>
            <person name="Wortman J."/>
        </authorList>
    </citation>
    <scope>NUCLEOTIDE SEQUENCE [LARGE SCALE GENOMIC DNA]</scope>
    <source>
        <strain evidence="2">ATCC 50983 / TXsc</strain>
    </source>
</reference>
<evidence type="ECO:0000313" key="1">
    <source>
        <dbReference type="EMBL" id="EER15783.1"/>
    </source>
</evidence>
<gene>
    <name evidence="1" type="ORF">Pmar_PMAR009900</name>
</gene>
<keyword evidence="2" id="KW-1185">Reference proteome</keyword>
<dbReference type="OrthoDB" id="10368128at2759"/>
<name>C5KIC0_PERM5</name>
<dbReference type="InParanoid" id="C5KIC0"/>
<dbReference type="RefSeq" id="XP_002783987.1">
    <property type="nucleotide sequence ID" value="XM_002783941.1"/>
</dbReference>
<protein>
    <submittedName>
        <fullName evidence="1">Uncharacterized protein</fullName>
    </submittedName>
</protein>